<dbReference type="PANTHER" id="PTHR39160:SF4">
    <property type="entry name" value="RESUSCITATION-PROMOTING FACTOR RPFB"/>
    <property type="match status" value="1"/>
</dbReference>
<evidence type="ECO:0000313" key="5">
    <source>
        <dbReference type="EMBL" id="SDC73159.1"/>
    </source>
</evidence>
<dbReference type="CDD" id="cd22786">
    <property type="entry name" value="DPBB_YuiC-like"/>
    <property type="match status" value="1"/>
</dbReference>
<feature type="transmembrane region" description="Helical" evidence="3">
    <location>
        <begin position="21"/>
        <end position="39"/>
    </location>
</feature>
<gene>
    <name evidence="5" type="ORF">SAMN05421737_11425</name>
</gene>
<keyword evidence="3" id="KW-1133">Transmembrane helix</keyword>
<dbReference type="Gene3D" id="2.40.40.10">
    <property type="entry name" value="RlpA-like domain"/>
    <property type="match status" value="1"/>
</dbReference>
<dbReference type="SUPFAM" id="SSF50685">
    <property type="entry name" value="Barwin-like endoglucanases"/>
    <property type="match status" value="1"/>
</dbReference>
<evidence type="ECO:0000256" key="2">
    <source>
        <dbReference type="SAM" id="MobiDB-lite"/>
    </source>
</evidence>
<dbReference type="PROSITE" id="PS51109">
    <property type="entry name" value="G5"/>
    <property type="match status" value="1"/>
</dbReference>
<evidence type="ECO:0000256" key="3">
    <source>
        <dbReference type="SAM" id="Phobius"/>
    </source>
</evidence>
<evidence type="ECO:0000313" key="6">
    <source>
        <dbReference type="Proteomes" id="UP000242662"/>
    </source>
</evidence>
<keyword evidence="3" id="KW-0812">Transmembrane</keyword>
<dbReference type="Pfam" id="PF07501">
    <property type="entry name" value="G5"/>
    <property type="match status" value="1"/>
</dbReference>
<dbReference type="Pfam" id="PF03990">
    <property type="entry name" value="DUF348"/>
    <property type="match status" value="3"/>
</dbReference>
<dbReference type="InterPro" id="IPR010611">
    <property type="entry name" value="3D_dom"/>
</dbReference>
<dbReference type="EMBL" id="FMYM01000014">
    <property type="protein sequence ID" value="SDC73159.1"/>
    <property type="molecule type" value="Genomic_DNA"/>
</dbReference>
<organism evidence="5 6">
    <name type="scientific">Shouchella lonarensis</name>
    <dbReference type="NCBI Taxonomy" id="1464122"/>
    <lineage>
        <taxon>Bacteria</taxon>
        <taxon>Bacillati</taxon>
        <taxon>Bacillota</taxon>
        <taxon>Bacilli</taxon>
        <taxon>Bacillales</taxon>
        <taxon>Bacillaceae</taxon>
        <taxon>Shouchella</taxon>
    </lineage>
</organism>
<dbReference type="GO" id="GO:0019867">
    <property type="term" value="C:outer membrane"/>
    <property type="evidence" value="ECO:0007669"/>
    <property type="project" value="InterPro"/>
</dbReference>
<feature type="compositionally biased region" description="Polar residues" evidence="2">
    <location>
        <begin position="291"/>
        <end position="301"/>
    </location>
</feature>
<dbReference type="Proteomes" id="UP000242662">
    <property type="component" value="Unassembled WGS sequence"/>
</dbReference>
<dbReference type="Gene3D" id="2.20.230.10">
    <property type="entry name" value="Resuscitation-promoting factor rpfb"/>
    <property type="match status" value="1"/>
</dbReference>
<feature type="domain" description="G5" evidence="4">
    <location>
        <begin position="211"/>
        <end position="291"/>
    </location>
</feature>
<dbReference type="InterPro" id="IPR011098">
    <property type="entry name" value="G5_dom"/>
</dbReference>
<evidence type="ECO:0000256" key="1">
    <source>
        <dbReference type="ARBA" id="ARBA00022729"/>
    </source>
</evidence>
<feature type="region of interest" description="Disordered" evidence="2">
    <location>
        <begin position="291"/>
        <end position="315"/>
    </location>
</feature>
<dbReference type="GO" id="GO:0009254">
    <property type="term" value="P:peptidoglycan turnover"/>
    <property type="evidence" value="ECO:0007669"/>
    <property type="project" value="InterPro"/>
</dbReference>
<proteinExistence type="predicted"/>
<dbReference type="STRING" id="1464122.SAMN05421737_11425"/>
<dbReference type="RefSeq" id="WP_281241430.1">
    <property type="nucleotide sequence ID" value="NZ_FMYM01000014.1"/>
</dbReference>
<keyword evidence="3" id="KW-0472">Membrane</keyword>
<dbReference type="AlphaFoldDB" id="A0A1G6NZE5"/>
<sequence>MSEQDKQEGHMDHQRLIGRKSVLISSIFVILIASFLGYYELTKVAVAIDNNGEQVTVRTHAATVGELLATLNIDVGAHDEVTPALDTKLAANMDVQYAKAEKVILTINDDEKEVYTTAATVGELLKKQSYETRAEDVIEPAAETVIEAGMHVSYRPAVAVTLTYDGEDHERFTAAATVEDFLKETEVAVGDDDRVEPSLDANVEEGLKVQLIRVEKITDVVEESVAFETVEKEDNGLEKGQEKVIEDGKEGREELTYTVTLEDGKEVKRELKETKTLQKSKDRVVAVGTKQQLSNTQTAKSETPVPVKTTATSASSGGKTFMMEATAYTASCNGCSGVTATGINLADNPSMKVIAVDPSVIPLGTRVHVEGYGEAIAGDTGGSIQGNKIDVHVATKEEARRFGRKTVKVTILD</sequence>
<keyword evidence="1" id="KW-0732">Signal</keyword>
<dbReference type="GO" id="GO:0004553">
    <property type="term" value="F:hydrolase activity, hydrolyzing O-glycosyl compounds"/>
    <property type="evidence" value="ECO:0007669"/>
    <property type="project" value="InterPro"/>
</dbReference>
<dbReference type="InterPro" id="IPR007137">
    <property type="entry name" value="DUF348"/>
</dbReference>
<dbReference type="InterPro" id="IPR036908">
    <property type="entry name" value="RlpA-like_sf"/>
</dbReference>
<dbReference type="InterPro" id="IPR051933">
    <property type="entry name" value="Resuscitation_pf_RpfB"/>
</dbReference>
<evidence type="ECO:0000259" key="4">
    <source>
        <dbReference type="PROSITE" id="PS51109"/>
    </source>
</evidence>
<dbReference type="SMART" id="SM01208">
    <property type="entry name" value="G5"/>
    <property type="match status" value="1"/>
</dbReference>
<dbReference type="Pfam" id="PF06725">
    <property type="entry name" value="3D"/>
    <property type="match status" value="1"/>
</dbReference>
<protein>
    <submittedName>
        <fullName evidence="5">Uncharacterized conserved protein YabE, contains G5 and tandem DUF348 domains</fullName>
    </submittedName>
</protein>
<reference evidence="6" key="1">
    <citation type="submission" date="2016-09" db="EMBL/GenBank/DDBJ databases">
        <authorList>
            <person name="Varghese N."/>
            <person name="Submissions S."/>
        </authorList>
    </citation>
    <scope>NUCLEOTIDE SEQUENCE [LARGE SCALE GENOMIC DNA]</scope>
    <source>
        <strain evidence="6">25nlg</strain>
    </source>
</reference>
<keyword evidence="6" id="KW-1185">Reference proteome</keyword>
<dbReference type="PANTHER" id="PTHR39160">
    <property type="entry name" value="CELL WALL-BINDING PROTEIN YOCH"/>
    <property type="match status" value="1"/>
</dbReference>
<accession>A0A1G6NZE5</accession>
<name>A0A1G6NZE5_9BACI</name>